<keyword evidence="5" id="KW-0067">ATP-binding</keyword>
<evidence type="ECO:0000256" key="4">
    <source>
        <dbReference type="ARBA" id="ARBA00022741"/>
    </source>
</evidence>
<proteinExistence type="inferred from homology"/>
<evidence type="ECO:0000256" key="1">
    <source>
        <dbReference type="ARBA" id="ARBA00004123"/>
    </source>
</evidence>
<gene>
    <name evidence="10" type="ORF">MELIAE_LOCUS6568</name>
</gene>
<dbReference type="PANTHER" id="PTHR12705:SF0">
    <property type="entry name" value="ORIGIN RECOGNITION COMPLEX SUBUNIT 5"/>
    <property type="match status" value="1"/>
</dbReference>
<keyword evidence="6" id="KW-0539">Nucleus</keyword>
<name>A0A9P0B165_BRAAE</name>
<dbReference type="GO" id="GO:0005664">
    <property type="term" value="C:nuclear origin of replication recognition complex"/>
    <property type="evidence" value="ECO:0007669"/>
    <property type="project" value="TreeGrafter"/>
</dbReference>
<evidence type="ECO:0000256" key="6">
    <source>
        <dbReference type="ARBA" id="ARBA00023242"/>
    </source>
</evidence>
<evidence type="ECO:0000259" key="7">
    <source>
        <dbReference type="Pfam" id="PF13191"/>
    </source>
</evidence>
<keyword evidence="4" id="KW-0547">Nucleotide-binding</keyword>
<dbReference type="OrthoDB" id="365981at2759"/>
<dbReference type="InterPro" id="IPR041664">
    <property type="entry name" value="AAA_16"/>
</dbReference>
<dbReference type="InterPro" id="IPR047088">
    <property type="entry name" value="ORC5_C"/>
</dbReference>
<dbReference type="PANTHER" id="PTHR12705">
    <property type="entry name" value="ORIGIN RECOGNITION COMPLEX SUBUNIT 5"/>
    <property type="match status" value="1"/>
</dbReference>
<reference evidence="10" key="1">
    <citation type="submission" date="2021-12" db="EMBL/GenBank/DDBJ databases">
        <authorList>
            <person name="King R."/>
        </authorList>
    </citation>
    <scope>NUCLEOTIDE SEQUENCE</scope>
</reference>
<evidence type="ECO:0000256" key="5">
    <source>
        <dbReference type="ARBA" id="ARBA00022840"/>
    </source>
</evidence>
<evidence type="ECO:0000313" key="11">
    <source>
        <dbReference type="Proteomes" id="UP001154078"/>
    </source>
</evidence>
<evidence type="ECO:0000313" key="10">
    <source>
        <dbReference type="EMBL" id="CAH0555133.1"/>
    </source>
</evidence>
<evidence type="ECO:0008006" key="12">
    <source>
        <dbReference type="Google" id="ProtNLM"/>
    </source>
</evidence>
<dbReference type="Pfam" id="PF13191">
    <property type="entry name" value="AAA_16"/>
    <property type="match status" value="1"/>
</dbReference>
<evidence type="ECO:0000256" key="2">
    <source>
        <dbReference type="ARBA" id="ARBA00006269"/>
    </source>
</evidence>
<dbReference type="Gene3D" id="3.40.50.300">
    <property type="entry name" value="P-loop containing nucleotide triphosphate hydrolases"/>
    <property type="match status" value="1"/>
</dbReference>
<protein>
    <recommendedName>
        <fullName evidence="12">Origin recognition complex subunit 5</fullName>
    </recommendedName>
</protein>
<dbReference type="EMBL" id="OV121135">
    <property type="protein sequence ID" value="CAH0555133.1"/>
    <property type="molecule type" value="Genomic_DNA"/>
</dbReference>
<evidence type="ECO:0000259" key="8">
    <source>
        <dbReference type="Pfam" id="PF14630"/>
    </source>
</evidence>
<sequence length="482" mass="56123">MARRFQTTVRRRVTSAYSVHGSELSPNLKHVKLYTNECFPCRSNEIDQLLNLFKSKEEPYPCSVYVYGGPSTGKSSIIKHVLKNLKINYVMINIIECYTSKNLYEIILNKFSGLHVYPLNGQPYTKCENLMEFTYQLKKISSIINLNGSVLVIDKVDELRDMDLNLLNALLKLKELTGISLCVVFVSEILFEKYVSRSNVCEPIKIYFPQYTKEQLLEIMKKDYNQAQHLIVNNFQKPIHFDLTFYHNYLNVFLSVFFRACKDLAELKHMSKVNFIKYCDPINQNENTINDSVTLWRNMAPLLKSSLETLYLRVLIKNSAKSVEIQSKEFLFSKEKLAQSLELPYYAKFLLIAAYLASYNPVKDDKRLFMKFHEKSKKSIKDVKLKSKVSEHYNTQLGPKMFSFDRLLAIFYAILDKKVGFNNNLLVQVSSLVELQFLITISDNCSLDGQKYKCNINFEFVNTISKMLGFNIRKYLSDFSHM</sequence>
<feature type="domain" description="Orc1-like AAA ATPase" evidence="7">
    <location>
        <begin position="39"/>
        <end position="184"/>
    </location>
</feature>
<dbReference type="InterPro" id="IPR020796">
    <property type="entry name" value="ORC5"/>
</dbReference>
<accession>A0A9P0B165</accession>
<dbReference type="SUPFAM" id="SSF52540">
    <property type="entry name" value="P-loop containing nucleoside triphosphate hydrolases"/>
    <property type="match status" value="1"/>
</dbReference>
<dbReference type="AlphaFoldDB" id="A0A9P0B165"/>
<feature type="domain" description="Origin recognition complex subunit 5 C-terminal" evidence="8">
    <location>
        <begin position="343"/>
        <end position="476"/>
    </location>
</feature>
<keyword evidence="3" id="KW-0235">DNA replication</keyword>
<dbReference type="InterPro" id="IPR027417">
    <property type="entry name" value="P-loop_NTPase"/>
</dbReference>
<dbReference type="Pfam" id="PF21639">
    <property type="entry name" value="ORC5_lid"/>
    <property type="match status" value="1"/>
</dbReference>
<dbReference type="Proteomes" id="UP001154078">
    <property type="component" value="Chromosome 4"/>
</dbReference>
<dbReference type="InterPro" id="IPR048866">
    <property type="entry name" value="ORC5_lid"/>
</dbReference>
<dbReference type="GO" id="GO:0006270">
    <property type="term" value="P:DNA replication initiation"/>
    <property type="evidence" value="ECO:0007669"/>
    <property type="project" value="TreeGrafter"/>
</dbReference>
<evidence type="ECO:0000256" key="3">
    <source>
        <dbReference type="ARBA" id="ARBA00022705"/>
    </source>
</evidence>
<comment type="subcellular location">
    <subcellularLocation>
        <location evidence="1">Nucleus</location>
    </subcellularLocation>
</comment>
<comment type="similarity">
    <text evidence="2">Belongs to the ORC5 family.</text>
</comment>
<organism evidence="10 11">
    <name type="scientific">Brassicogethes aeneus</name>
    <name type="common">Rape pollen beetle</name>
    <name type="synonym">Meligethes aeneus</name>
    <dbReference type="NCBI Taxonomy" id="1431903"/>
    <lineage>
        <taxon>Eukaryota</taxon>
        <taxon>Metazoa</taxon>
        <taxon>Ecdysozoa</taxon>
        <taxon>Arthropoda</taxon>
        <taxon>Hexapoda</taxon>
        <taxon>Insecta</taxon>
        <taxon>Pterygota</taxon>
        <taxon>Neoptera</taxon>
        <taxon>Endopterygota</taxon>
        <taxon>Coleoptera</taxon>
        <taxon>Polyphaga</taxon>
        <taxon>Cucujiformia</taxon>
        <taxon>Nitidulidae</taxon>
        <taxon>Meligethinae</taxon>
        <taxon>Brassicogethes</taxon>
    </lineage>
</organism>
<dbReference type="Pfam" id="PF14630">
    <property type="entry name" value="ORC5_C"/>
    <property type="match status" value="1"/>
</dbReference>
<feature type="domain" description="ORC5 lid" evidence="9">
    <location>
        <begin position="246"/>
        <end position="312"/>
    </location>
</feature>
<dbReference type="GO" id="GO:0003688">
    <property type="term" value="F:DNA replication origin binding"/>
    <property type="evidence" value="ECO:0007669"/>
    <property type="project" value="TreeGrafter"/>
</dbReference>
<keyword evidence="11" id="KW-1185">Reference proteome</keyword>
<evidence type="ECO:0000259" key="9">
    <source>
        <dbReference type="Pfam" id="PF21639"/>
    </source>
</evidence>